<dbReference type="PROSITE" id="PS50111">
    <property type="entry name" value="CHEMOTAXIS_TRANSDUC_2"/>
    <property type="match status" value="1"/>
</dbReference>
<gene>
    <name evidence="6" type="ORF">GCM10007860_01350</name>
</gene>
<evidence type="ECO:0000256" key="1">
    <source>
        <dbReference type="ARBA" id="ARBA00023224"/>
    </source>
</evidence>
<proteinExistence type="inferred from homology"/>
<dbReference type="SUPFAM" id="SSF58104">
    <property type="entry name" value="Methyl-accepting chemotaxis protein (MCP) signaling domain"/>
    <property type="match status" value="1"/>
</dbReference>
<dbReference type="InterPro" id="IPR004089">
    <property type="entry name" value="MCPsignal_dom"/>
</dbReference>
<keyword evidence="4" id="KW-0175">Coiled coil</keyword>
<feature type="domain" description="Methyl-accepting transducer" evidence="5">
    <location>
        <begin position="85"/>
        <end position="199"/>
    </location>
</feature>
<dbReference type="PRINTS" id="PR00260">
    <property type="entry name" value="CHEMTRNSDUCR"/>
</dbReference>
<dbReference type="Pfam" id="PF00015">
    <property type="entry name" value="MCPsignal"/>
    <property type="match status" value="1"/>
</dbReference>
<evidence type="ECO:0000259" key="5">
    <source>
        <dbReference type="PROSITE" id="PS50111"/>
    </source>
</evidence>
<sequence>MFKQRTAQEDLHATIQALSDENARLRRQVEKHERDTRFLELLERQTGDQGRGAGAYPAIFAEFAAGRTAFAALLELMRQGWALDEEAAVSGESATAALTRLDDMLRTLVDGTQRMTQQTGHSTEQTGDLSTSAAEIVGFVELIGEISAQTNLLALNAAIEAARAGEAGRGFAVVADEVRKLAERTTTASGEIRKLVERIGAATAAVREALQGLTAETVRQAEQGRFLGEQLHEAQAGTALFQQQARRARLHHGAALGQVALLDLRNMVYLGLFQEERPAGEEPPGWLGDWARQLAQLKAIDKPEQLEAAFARVADQGARAVAAWREQRYEPAAEALRQAEQLLAQLIQALAATPGRAG</sequence>
<dbReference type="EMBL" id="BSOZ01000001">
    <property type="protein sequence ID" value="GLS02992.1"/>
    <property type="molecule type" value="Genomic_DNA"/>
</dbReference>
<comment type="similarity">
    <text evidence="2">Belongs to the methyl-accepting chemotaxis (MCP) protein family.</text>
</comment>
<keyword evidence="1 3" id="KW-0807">Transducer</keyword>
<evidence type="ECO:0000256" key="4">
    <source>
        <dbReference type="SAM" id="Coils"/>
    </source>
</evidence>
<dbReference type="PANTHER" id="PTHR32089">
    <property type="entry name" value="METHYL-ACCEPTING CHEMOTAXIS PROTEIN MCPB"/>
    <property type="match status" value="1"/>
</dbReference>
<organism evidence="6 7">
    <name type="scientific">Chitiniphilus shinanonensis</name>
    <dbReference type="NCBI Taxonomy" id="553088"/>
    <lineage>
        <taxon>Bacteria</taxon>
        <taxon>Pseudomonadati</taxon>
        <taxon>Pseudomonadota</taxon>
        <taxon>Betaproteobacteria</taxon>
        <taxon>Neisseriales</taxon>
        <taxon>Chitinibacteraceae</taxon>
        <taxon>Chitiniphilus</taxon>
    </lineage>
</organism>
<evidence type="ECO:0000256" key="2">
    <source>
        <dbReference type="ARBA" id="ARBA00029447"/>
    </source>
</evidence>
<dbReference type="PANTHER" id="PTHR32089:SF112">
    <property type="entry name" value="LYSOZYME-LIKE PROTEIN-RELATED"/>
    <property type="match status" value="1"/>
</dbReference>
<comment type="caution">
    <text evidence="6">The sequence shown here is derived from an EMBL/GenBank/DDBJ whole genome shotgun (WGS) entry which is preliminary data.</text>
</comment>
<name>A0ABQ6BRX2_9NEIS</name>
<evidence type="ECO:0000313" key="7">
    <source>
        <dbReference type="Proteomes" id="UP001156836"/>
    </source>
</evidence>
<accession>A0ABQ6BRX2</accession>
<feature type="coiled-coil region" evidence="4">
    <location>
        <begin position="8"/>
        <end position="42"/>
    </location>
</feature>
<reference evidence="7" key="1">
    <citation type="journal article" date="2019" name="Int. J. Syst. Evol. Microbiol.">
        <title>The Global Catalogue of Microorganisms (GCM) 10K type strain sequencing project: providing services to taxonomists for standard genome sequencing and annotation.</title>
        <authorList>
            <consortium name="The Broad Institute Genomics Platform"/>
            <consortium name="The Broad Institute Genome Sequencing Center for Infectious Disease"/>
            <person name="Wu L."/>
            <person name="Ma J."/>
        </authorList>
    </citation>
    <scope>NUCLEOTIDE SEQUENCE [LARGE SCALE GENOMIC DNA]</scope>
    <source>
        <strain evidence="7">NBRC 104970</strain>
    </source>
</reference>
<evidence type="ECO:0000256" key="3">
    <source>
        <dbReference type="PROSITE-ProRule" id="PRU00284"/>
    </source>
</evidence>
<keyword evidence="7" id="KW-1185">Reference proteome</keyword>
<dbReference type="SMART" id="SM00283">
    <property type="entry name" value="MA"/>
    <property type="match status" value="1"/>
</dbReference>
<dbReference type="Gene3D" id="1.10.287.950">
    <property type="entry name" value="Methyl-accepting chemotaxis protein"/>
    <property type="match status" value="1"/>
</dbReference>
<protein>
    <recommendedName>
        <fullName evidence="5">Methyl-accepting transducer domain-containing protein</fullName>
    </recommendedName>
</protein>
<dbReference type="InterPro" id="IPR004090">
    <property type="entry name" value="Chemotax_Me-accpt_rcpt"/>
</dbReference>
<evidence type="ECO:0000313" key="6">
    <source>
        <dbReference type="EMBL" id="GLS02992.1"/>
    </source>
</evidence>
<dbReference type="Proteomes" id="UP001156836">
    <property type="component" value="Unassembled WGS sequence"/>
</dbReference>